<organism evidence="8 9">
    <name type="scientific">Parastrongyloides trichosuri</name>
    <name type="common">Possum-specific nematode worm</name>
    <dbReference type="NCBI Taxonomy" id="131310"/>
    <lineage>
        <taxon>Eukaryota</taxon>
        <taxon>Metazoa</taxon>
        <taxon>Ecdysozoa</taxon>
        <taxon>Nematoda</taxon>
        <taxon>Chromadorea</taxon>
        <taxon>Rhabditida</taxon>
        <taxon>Tylenchina</taxon>
        <taxon>Panagrolaimomorpha</taxon>
        <taxon>Strongyloidoidea</taxon>
        <taxon>Strongyloididae</taxon>
        <taxon>Parastrongyloides</taxon>
    </lineage>
</organism>
<feature type="region of interest" description="Disordered" evidence="5">
    <location>
        <begin position="420"/>
        <end position="451"/>
    </location>
</feature>
<dbReference type="Proteomes" id="UP000038045">
    <property type="component" value="Unplaced"/>
</dbReference>
<keyword evidence="4 6" id="KW-0472">Membrane</keyword>
<dbReference type="InterPro" id="IPR017452">
    <property type="entry name" value="GPCR_Rhodpsn_7TM"/>
</dbReference>
<accession>A0A0N4Z632</accession>
<name>A0A0N4Z632_PARTI</name>
<dbReference type="PRINTS" id="PR00237">
    <property type="entry name" value="GPCRRHODOPSN"/>
</dbReference>
<protein>
    <submittedName>
        <fullName evidence="9">G_PROTEIN_RECEP_F1_2 domain-containing protein</fullName>
    </submittedName>
</protein>
<dbReference type="AlphaFoldDB" id="A0A0N4Z632"/>
<feature type="transmembrane region" description="Helical" evidence="6">
    <location>
        <begin position="62"/>
        <end position="86"/>
    </location>
</feature>
<comment type="subcellular location">
    <subcellularLocation>
        <location evidence="1">Membrane</location>
    </subcellularLocation>
</comment>
<dbReference type="GO" id="GO:0016020">
    <property type="term" value="C:membrane"/>
    <property type="evidence" value="ECO:0007669"/>
    <property type="project" value="UniProtKB-SubCell"/>
</dbReference>
<feature type="transmembrane region" description="Helical" evidence="6">
    <location>
        <begin position="146"/>
        <end position="163"/>
    </location>
</feature>
<dbReference type="PROSITE" id="PS50262">
    <property type="entry name" value="G_PROTEIN_RECEP_F1_2"/>
    <property type="match status" value="1"/>
</dbReference>
<feature type="transmembrane region" description="Helical" evidence="6">
    <location>
        <begin position="355"/>
        <end position="381"/>
    </location>
</feature>
<dbReference type="PANTHER" id="PTHR46641">
    <property type="entry name" value="FMRFAMIDE RECEPTOR-RELATED"/>
    <property type="match status" value="1"/>
</dbReference>
<feature type="transmembrane region" description="Helical" evidence="6">
    <location>
        <begin position="25"/>
        <end position="50"/>
    </location>
</feature>
<evidence type="ECO:0000256" key="4">
    <source>
        <dbReference type="ARBA" id="ARBA00023136"/>
    </source>
</evidence>
<evidence type="ECO:0000256" key="5">
    <source>
        <dbReference type="SAM" id="MobiDB-lite"/>
    </source>
</evidence>
<feature type="compositionally biased region" description="Polar residues" evidence="5">
    <location>
        <begin position="420"/>
        <end position="445"/>
    </location>
</feature>
<keyword evidence="2 6" id="KW-0812">Transmembrane</keyword>
<dbReference type="GO" id="GO:0004930">
    <property type="term" value="F:G protein-coupled receptor activity"/>
    <property type="evidence" value="ECO:0007669"/>
    <property type="project" value="InterPro"/>
</dbReference>
<dbReference type="PANTHER" id="PTHR46641:SF2">
    <property type="entry name" value="FMRFAMIDE RECEPTOR"/>
    <property type="match status" value="1"/>
</dbReference>
<dbReference type="STRING" id="131310.A0A0N4Z632"/>
<dbReference type="InterPro" id="IPR052954">
    <property type="entry name" value="GPCR-Ligand_Int"/>
</dbReference>
<dbReference type="SUPFAM" id="SSF81321">
    <property type="entry name" value="Family A G protein-coupled receptor-like"/>
    <property type="match status" value="1"/>
</dbReference>
<evidence type="ECO:0000256" key="1">
    <source>
        <dbReference type="ARBA" id="ARBA00004370"/>
    </source>
</evidence>
<dbReference type="Gene3D" id="1.20.1070.10">
    <property type="entry name" value="Rhodopsin 7-helix transmembrane proteins"/>
    <property type="match status" value="1"/>
</dbReference>
<sequence>MDNEMGNETLPSCNDYDGFTPVQTIFRLFVLPLVVLFGITANIINIIVFLNKNMKSQLINWFFLVLSLSDIFVLLSTFFVFSAPVILENSTDFNIVKQSAKILVVWYPIAQASHVFSVYITVIVSVHRYFGVCHPFLTMRLSRPSFVRNTLILTFFFAIIYTIPRWFELRVADCISETFEGTSKMVLPSKLLINWFYGLIYKNIISTIIMFIIPFVILTFVNVKIIFRLKASSSFRNDTTTAYSNVLKGEDSCRSSYRRHTTHDKSNRNSSISENNGLCDFNSLLEYRKQKGSNTNLSIPSILDKTMMSKKTDSKDRSTSVMLVAIVTLFLMCNVLAFILNMIELMFKVGYYSSVYTVLVEVSTVLVTCSSAGTIVMYIIFGTKFRNTLLSILFPNSQTYQLSHQSGAASIIRRDNNKNKNSFKANETKTCVNNSSEKQPMNNDYGSEGNKRSKKGEILFGSQNYIGCLRMDRSEAV</sequence>
<keyword evidence="8" id="KW-1185">Reference proteome</keyword>
<feature type="transmembrane region" description="Helical" evidence="6">
    <location>
        <begin position="106"/>
        <end position="126"/>
    </location>
</feature>
<evidence type="ECO:0000313" key="9">
    <source>
        <dbReference type="WBParaSite" id="PTRK_0000257500.1"/>
    </source>
</evidence>
<evidence type="ECO:0000256" key="6">
    <source>
        <dbReference type="SAM" id="Phobius"/>
    </source>
</evidence>
<dbReference type="CDD" id="cd14978">
    <property type="entry name" value="7tmA_FMRFamide_R-like"/>
    <property type="match status" value="1"/>
</dbReference>
<feature type="domain" description="G-protein coupled receptors family 1 profile" evidence="7">
    <location>
        <begin position="41"/>
        <end position="378"/>
    </location>
</feature>
<keyword evidence="3 6" id="KW-1133">Transmembrane helix</keyword>
<feature type="transmembrane region" description="Helical" evidence="6">
    <location>
        <begin position="320"/>
        <end position="343"/>
    </location>
</feature>
<proteinExistence type="predicted"/>
<evidence type="ECO:0000256" key="2">
    <source>
        <dbReference type="ARBA" id="ARBA00022692"/>
    </source>
</evidence>
<feature type="transmembrane region" description="Helical" evidence="6">
    <location>
        <begin position="204"/>
        <end position="227"/>
    </location>
</feature>
<dbReference type="Pfam" id="PF00001">
    <property type="entry name" value="7tm_1"/>
    <property type="match status" value="1"/>
</dbReference>
<dbReference type="WBParaSite" id="PTRK_0000257500.1">
    <property type="protein sequence ID" value="PTRK_0000257500.1"/>
    <property type="gene ID" value="PTRK_0000257500"/>
</dbReference>
<evidence type="ECO:0000256" key="3">
    <source>
        <dbReference type="ARBA" id="ARBA00022989"/>
    </source>
</evidence>
<reference evidence="9" key="1">
    <citation type="submission" date="2017-02" db="UniProtKB">
        <authorList>
            <consortium name="WormBaseParasite"/>
        </authorList>
    </citation>
    <scope>IDENTIFICATION</scope>
</reference>
<dbReference type="InterPro" id="IPR000276">
    <property type="entry name" value="GPCR_Rhodpsn"/>
</dbReference>
<evidence type="ECO:0000259" key="7">
    <source>
        <dbReference type="PROSITE" id="PS50262"/>
    </source>
</evidence>
<evidence type="ECO:0000313" key="8">
    <source>
        <dbReference type="Proteomes" id="UP000038045"/>
    </source>
</evidence>